<dbReference type="Proteomes" id="UP001194580">
    <property type="component" value="Unassembled WGS sequence"/>
</dbReference>
<accession>A0AAD4D126</accession>
<evidence type="ECO:0000313" key="1">
    <source>
        <dbReference type="EMBL" id="KAG0252077.1"/>
    </source>
</evidence>
<evidence type="ECO:0000313" key="2">
    <source>
        <dbReference type="Proteomes" id="UP001194580"/>
    </source>
</evidence>
<organism evidence="1 2">
    <name type="scientific">Linnemannia exigua</name>
    <dbReference type="NCBI Taxonomy" id="604196"/>
    <lineage>
        <taxon>Eukaryota</taxon>
        <taxon>Fungi</taxon>
        <taxon>Fungi incertae sedis</taxon>
        <taxon>Mucoromycota</taxon>
        <taxon>Mortierellomycotina</taxon>
        <taxon>Mortierellomycetes</taxon>
        <taxon>Mortierellales</taxon>
        <taxon>Mortierellaceae</taxon>
        <taxon>Linnemannia</taxon>
    </lineage>
</organism>
<reference evidence="1" key="1">
    <citation type="journal article" date="2020" name="Fungal Divers.">
        <title>Resolving the Mortierellaceae phylogeny through synthesis of multi-gene phylogenetics and phylogenomics.</title>
        <authorList>
            <person name="Vandepol N."/>
            <person name="Liber J."/>
            <person name="Desiro A."/>
            <person name="Na H."/>
            <person name="Kennedy M."/>
            <person name="Barry K."/>
            <person name="Grigoriev I.V."/>
            <person name="Miller A.N."/>
            <person name="O'Donnell K."/>
            <person name="Stajich J.E."/>
            <person name="Bonito G."/>
        </authorList>
    </citation>
    <scope>NUCLEOTIDE SEQUENCE</scope>
    <source>
        <strain evidence="1">NRRL 28262</strain>
    </source>
</reference>
<name>A0AAD4D126_9FUNG</name>
<proteinExistence type="predicted"/>
<feature type="non-terminal residue" evidence="1">
    <location>
        <position position="111"/>
    </location>
</feature>
<keyword evidence="2" id="KW-1185">Reference proteome</keyword>
<dbReference type="EMBL" id="JAAAIL010003160">
    <property type="protein sequence ID" value="KAG0252077.1"/>
    <property type="molecule type" value="Genomic_DNA"/>
</dbReference>
<dbReference type="AlphaFoldDB" id="A0AAD4D126"/>
<comment type="caution">
    <text evidence="1">The sequence shown here is derived from an EMBL/GenBank/DDBJ whole genome shotgun (WGS) entry which is preliminary data.</text>
</comment>
<gene>
    <name evidence="1" type="ORF">BGZ95_006724</name>
</gene>
<sequence length="111" mass="12640">LIGEVKPPEMALVEQLELQDQWKLIRMMKSEIDLQIKNGSPEPAVWGCQIFGYDLTFYVMDMRVPQVYCLLKVFTGTLPKSLEDLSGVGRMISAFFIWRNVSPGVDLNSNN</sequence>
<protein>
    <submittedName>
        <fullName evidence="1">Uncharacterized protein</fullName>
    </submittedName>
</protein>